<dbReference type="GeneID" id="27720889"/>
<sequence length="151" mass="15857">MRAYFLAALVVGANAAVHKINVGQGGLTYTPDSVKAEVGDILEFYFVGGNHDAVMADFDTPCAPSTTRDDAFSSGVIQGTPNNKNVFHVTVNSTEPTFYYCSVGMHCANGMVAAINPSDDQTVDAYRAASKGKQPKAPTGVYGGEFGDPLP</sequence>
<feature type="compositionally biased region" description="Gly residues" evidence="1">
    <location>
        <begin position="141"/>
        <end position="151"/>
    </location>
</feature>
<keyword evidence="2" id="KW-0732">Signal</keyword>
<dbReference type="Gene3D" id="2.60.40.420">
    <property type="entry name" value="Cupredoxins - blue copper proteins"/>
    <property type="match status" value="1"/>
</dbReference>
<evidence type="ECO:0000313" key="4">
    <source>
        <dbReference type="Proteomes" id="UP000028545"/>
    </source>
</evidence>
<dbReference type="VEuPathDB" id="FungiDB:SAPIO_CDS1817"/>
<dbReference type="OrthoDB" id="2331100at2759"/>
<evidence type="ECO:0000256" key="1">
    <source>
        <dbReference type="SAM" id="MobiDB-lite"/>
    </source>
</evidence>
<proteinExistence type="predicted"/>
<keyword evidence="4" id="KW-1185">Reference proteome</keyword>
<dbReference type="AlphaFoldDB" id="A0A084GDT4"/>
<protein>
    <recommendedName>
        <fullName evidence="5">Extracellular serine-rich protein</fullName>
    </recommendedName>
</protein>
<dbReference type="CDD" id="cd00920">
    <property type="entry name" value="Cupredoxin"/>
    <property type="match status" value="1"/>
</dbReference>
<dbReference type="OMA" id="FANGCTP"/>
<gene>
    <name evidence="3" type="ORF">SAPIO_CDS1817</name>
</gene>
<feature type="chain" id="PRO_5012926646" description="Extracellular serine-rich protein" evidence="2">
    <location>
        <begin position="16"/>
        <end position="151"/>
    </location>
</feature>
<dbReference type="KEGG" id="sapo:SAPIO_CDS1817"/>
<comment type="caution">
    <text evidence="3">The sequence shown here is derived from an EMBL/GenBank/DDBJ whole genome shotgun (WGS) entry which is preliminary data.</text>
</comment>
<dbReference type="PANTHER" id="PTHR34883">
    <property type="entry name" value="SERINE-RICH PROTEIN, PUTATIVE-RELATED-RELATED"/>
    <property type="match status" value="1"/>
</dbReference>
<feature type="signal peptide" evidence="2">
    <location>
        <begin position="1"/>
        <end position="15"/>
    </location>
</feature>
<evidence type="ECO:0000313" key="3">
    <source>
        <dbReference type="EMBL" id="KEZ45496.1"/>
    </source>
</evidence>
<dbReference type="InterPro" id="IPR052953">
    <property type="entry name" value="Ser-rich/MCO-related"/>
</dbReference>
<dbReference type="SUPFAM" id="SSF49503">
    <property type="entry name" value="Cupredoxins"/>
    <property type="match status" value="1"/>
</dbReference>
<reference evidence="3 4" key="1">
    <citation type="journal article" date="2014" name="Genome Announc.">
        <title>Draft genome sequence of the pathogenic fungus Scedosporium apiospermum.</title>
        <authorList>
            <person name="Vandeputte P."/>
            <person name="Ghamrawi S."/>
            <person name="Rechenmann M."/>
            <person name="Iltis A."/>
            <person name="Giraud S."/>
            <person name="Fleury M."/>
            <person name="Thornton C."/>
            <person name="Delhaes L."/>
            <person name="Meyer W."/>
            <person name="Papon N."/>
            <person name="Bouchara J.P."/>
        </authorList>
    </citation>
    <scope>NUCLEOTIDE SEQUENCE [LARGE SCALE GENOMIC DNA]</scope>
    <source>
        <strain evidence="3 4">IHEM 14462</strain>
    </source>
</reference>
<accession>A0A084GDT4</accession>
<feature type="region of interest" description="Disordered" evidence="1">
    <location>
        <begin position="130"/>
        <end position="151"/>
    </location>
</feature>
<name>A0A084GDT4_PSEDA</name>
<dbReference type="Proteomes" id="UP000028545">
    <property type="component" value="Unassembled WGS sequence"/>
</dbReference>
<evidence type="ECO:0000256" key="2">
    <source>
        <dbReference type="SAM" id="SignalP"/>
    </source>
</evidence>
<dbReference type="PANTHER" id="PTHR34883:SF15">
    <property type="entry name" value="EXTRACELLULAR SERINE-RICH PROTEIN"/>
    <property type="match status" value="1"/>
</dbReference>
<dbReference type="HOGENOM" id="CLU_053381_7_1_1"/>
<organism evidence="3 4">
    <name type="scientific">Pseudallescheria apiosperma</name>
    <name type="common">Scedosporium apiospermum</name>
    <dbReference type="NCBI Taxonomy" id="563466"/>
    <lineage>
        <taxon>Eukaryota</taxon>
        <taxon>Fungi</taxon>
        <taxon>Dikarya</taxon>
        <taxon>Ascomycota</taxon>
        <taxon>Pezizomycotina</taxon>
        <taxon>Sordariomycetes</taxon>
        <taxon>Hypocreomycetidae</taxon>
        <taxon>Microascales</taxon>
        <taxon>Microascaceae</taxon>
        <taxon>Scedosporium</taxon>
    </lineage>
</organism>
<evidence type="ECO:0008006" key="5">
    <source>
        <dbReference type="Google" id="ProtNLM"/>
    </source>
</evidence>
<dbReference type="RefSeq" id="XP_016645295.1">
    <property type="nucleotide sequence ID" value="XM_016784998.1"/>
</dbReference>
<dbReference type="EMBL" id="JOWA01000077">
    <property type="protein sequence ID" value="KEZ45496.1"/>
    <property type="molecule type" value="Genomic_DNA"/>
</dbReference>
<dbReference type="InterPro" id="IPR008972">
    <property type="entry name" value="Cupredoxin"/>
</dbReference>